<dbReference type="PRINTS" id="PR01590">
    <property type="entry name" value="HTHFIS"/>
</dbReference>
<dbReference type="Proteomes" id="UP000232122">
    <property type="component" value="Unassembled WGS sequence"/>
</dbReference>
<dbReference type="InterPro" id="IPR027417">
    <property type="entry name" value="P-loop_NTPase"/>
</dbReference>
<keyword evidence="1" id="KW-0547">Nucleotide-binding</keyword>
<protein>
    <submittedName>
        <fullName evidence="6">Fis family transcriptional regulator</fullName>
    </submittedName>
    <submittedName>
        <fullName evidence="5">Helix-turn-helix domain-containing protein</fullName>
    </submittedName>
</protein>
<sequence>MLNFKHIPFVHSAFLHHLFSEIPSFRPLRRDFSDSFEDWLRISGGACGVLTLSFDSGSSLEEVAAVGYQDDGFFYSFLARSTGNLDRLNRDFFPLWFPAEDHDLFHPDSAGCLVAGIRGGSSLEGFFLAEFPVRPPESIFALWAFMAQKLSDISKPIENGSVLETRFTPTSPRPDLFRKEGVGEFLANLSDGRDFFPEFLRPGSWVRILGPSGSGKKTLGKWLHRFVSPDKGILVLGFLPEQSSKLEKSLEEWIRMTNSGTIVLEGIQKFTSIQQKFFFQILSSESREFRIIFTESSDLDSAEIFKPFRDFLRQKTISVPAFSELLPTQKESLVLLFLEELKESLGREDLKLSPENLQKILSLKFETNLSGLRNLLEESILSSSGSEIGIREKKNGKDRILALPDSEDLDLRSAVEAVERQKILLANKLFGGNQIRMARALGISRGSLQYKLKQLEIG</sequence>
<comment type="caution">
    <text evidence="6">The sequence shown here is derived from an EMBL/GenBank/DDBJ whole genome shotgun (WGS) entry which is preliminary data.</text>
</comment>
<evidence type="ECO:0000313" key="5">
    <source>
        <dbReference type="EMBL" id="MDV6236368.1"/>
    </source>
</evidence>
<reference evidence="6" key="1">
    <citation type="submission" date="2017-07" db="EMBL/GenBank/DDBJ databases">
        <title>Leptospira spp. isolated from tropical soils.</title>
        <authorList>
            <person name="Thibeaux R."/>
            <person name="Iraola G."/>
            <person name="Ferres I."/>
            <person name="Bierque E."/>
            <person name="Girault D."/>
            <person name="Soupe-Gilbert M.-E."/>
            <person name="Picardeau M."/>
            <person name="Goarant C."/>
        </authorList>
    </citation>
    <scope>NUCLEOTIDE SEQUENCE [LARGE SCALE GENOMIC DNA]</scope>
    <source>
        <strain evidence="6">ATI7-C-A5</strain>
    </source>
</reference>
<reference evidence="5 7" key="2">
    <citation type="journal article" date="2018" name="Microb. Genom.">
        <title>Deciphering the unexplored Leptospira diversity from soils uncovers genomic evolution to virulence.</title>
        <authorList>
            <person name="Thibeaux R."/>
            <person name="Iraola G."/>
            <person name="Ferres I."/>
            <person name="Bierque E."/>
            <person name="Girault D."/>
            <person name="Soupe-Gilbert M.E."/>
            <person name="Picardeau M."/>
            <person name="Goarant C."/>
        </authorList>
    </citation>
    <scope>NUCLEOTIDE SEQUENCE [LARGE SCALE GENOMIC DNA]</scope>
    <source>
        <strain evidence="5 7">ATI7-C-A5</strain>
    </source>
</reference>
<accession>A0A2N0BC84</accession>
<dbReference type="PANTHER" id="PTHR32071">
    <property type="entry name" value="TRANSCRIPTIONAL REGULATORY PROTEIN"/>
    <property type="match status" value="1"/>
</dbReference>
<evidence type="ECO:0000313" key="6">
    <source>
        <dbReference type="EMBL" id="PJZ94134.1"/>
    </source>
</evidence>
<dbReference type="Gene3D" id="1.10.10.60">
    <property type="entry name" value="Homeodomain-like"/>
    <property type="match status" value="1"/>
</dbReference>
<dbReference type="OrthoDB" id="314358at2"/>
<proteinExistence type="predicted"/>
<dbReference type="SUPFAM" id="SSF46689">
    <property type="entry name" value="Homeodomain-like"/>
    <property type="match status" value="1"/>
</dbReference>
<name>A0A2N0BC84_9LEPT</name>
<dbReference type="InterPro" id="IPR002197">
    <property type="entry name" value="HTH_Fis"/>
</dbReference>
<dbReference type="GO" id="GO:0006355">
    <property type="term" value="P:regulation of DNA-templated transcription"/>
    <property type="evidence" value="ECO:0007669"/>
    <property type="project" value="InterPro"/>
</dbReference>
<dbReference type="InterPro" id="IPR002078">
    <property type="entry name" value="Sigma_54_int"/>
</dbReference>
<evidence type="ECO:0000259" key="3">
    <source>
        <dbReference type="Pfam" id="PF02954"/>
    </source>
</evidence>
<feature type="domain" description="Sigma-54 factor interaction" evidence="4">
    <location>
        <begin position="206"/>
        <end position="301"/>
    </location>
</feature>
<organism evidence="6">
    <name type="scientific">Leptospira ellisii</name>
    <dbReference type="NCBI Taxonomy" id="2023197"/>
    <lineage>
        <taxon>Bacteria</taxon>
        <taxon>Pseudomonadati</taxon>
        <taxon>Spirochaetota</taxon>
        <taxon>Spirochaetia</taxon>
        <taxon>Leptospirales</taxon>
        <taxon>Leptospiraceae</taxon>
        <taxon>Leptospira</taxon>
    </lineage>
</organism>
<keyword evidence="7" id="KW-1185">Reference proteome</keyword>
<evidence type="ECO:0000256" key="1">
    <source>
        <dbReference type="ARBA" id="ARBA00022741"/>
    </source>
</evidence>
<keyword evidence="2" id="KW-0067">ATP-binding</keyword>
<dbReference type="GO" id="GO:0005524">
    <property type="term" value="F:ATP binding"/>
    <property type="evidence" value="ECO:0007669"/>
    <property type="project" value="UniProtKB-KW"/>
</dbReference>
<dbReference type="RefSeq" id="WP_100764682.1">
    <property type="nucleotide sequence ID" value="NZ_NPEF02000013.1"/>
</dbReference>
<dbReference type="GO" id="GO:0043565">
    <property type="term" value="F:sequence-specific DNA binding"/>
    <property type="evidence" value="ECO:0007669"/>
    <property type="project" value="InterPro"/>
</dbReference>
<dbReference type="AlphaFoldDB" id="A0A2N0BC84"/>
<evidence type="ECO:0000259" key="4">
    <source>
        <dbReference type="Pfam" id="PF14532"/>
    </source>
</evidence>
<dbReference type="EMBL" id="NPEF02000013">
    <property type="protein sequence ID" value="MDV6236368.1"/>
    <property type="molecule type" value="Genomic_DNA"/>
</dbReference>
<evidence type="ECO:0000256" key="2">
    <source>
        <dbReference type="ARBA" id="ARBA00022840"/>
    </source>
</evidence>
<dbReference type="Pfam" id="PF02954">
    <property type="entry name" value="HTH_8"/>
    <property type="match status" value="1"/>
</dbReference>
<reference evidence="5" key="3">
    <citation type="submission" date="2023-10" db="EMBL/GenBank/DDBJ databases">
        <authorList>
            <person name="Picardeau M."/>
            <person name="Thibeaux R."/>
        </authorList>
    </citation>
    <scope>NUCLEOTIDE SEQUENCE</scope>
    <source>
        <strain evidence="5">ATI7-C-A5</strain>
    </source>
</reference>
<dbReference type="InterPro" id="IPR009057">
    <property type="entry name" value="Homeodomain-like_sf"/>
</dbReference>
<dbReference type="EMBL" id="NPEF01000027">
    <property type="protein sequence ID" value="PJZ94134.1"/>
    <property type="molecule type" value="Genomic_DNA"/>
</dbReference>
<dbReference type="Pfam" id="PF14532">
    <property type="entry name" value="Sigma54_activ_2"/>
    <property type="match status" value="1"/>
</dbReference>
<gene>
    <name evidence="5" type="ORF">CH379_012095</name>
    <name evidence="6" type="ORF">CH379_04220</name>
</gene>
<dbReference type="SUPFAM" id="SSF52540">
    <property type="entry name" value="P-loop containing nucleoside triphosphate hydrolases"/>
    <property type="match status" value="1"/>
</dbReference>
<feature type="domain" description="DNA binding HTH" evidence="3">
    <location>
        <begin position="415"/>
        <end position="455"/>
    </location>
</feature>
<dbReference type="Gene3D" id="3.40.50.300">
    <property type="entry name" value="P-loop containing nucleotide triphosphate hydrolases"/>
    <property type="match status" value="1"/>
</dbReference>
<dbReference type="PANTHER" id="PTHR32071:SF122">
    <property type="entry name" value="SIGMA FACTOR"/>
    <property type="match status" value="1"/>
</dbReference>
<evidence type="ECO:0000313" key="7">
    <source>
        <dbReference type="Proteomes" id="UP000232122"/>
    </source>
</evidence>